<reference evidence="2" key="1">
    <citation type="journal article" date="2022" name="Int. J. Mol. Sci.">
        <title>Draft Genome of Tanacetum Coccineum: Genomic Comparison of Closely Related Tanacetum-Family Plants.</title>
        <authorList>
            <person name="Yamashiro T."/>
            <person name="Shiraishi A."/>
            <person name="Nakayama K."/>
            <person name="Satake H."/>
        </authorList>
    </citation>
    <scope>NUCLEOTIDE SEQUENCE</scope>
</reference>
<dbReference type="Proteomes" id="UP001151760">
    <property type="component" value="Unassembled WGS sequence"/>
</dbReference>
<comment type="caution">
    <text evidence="2">The sequence shown here is derived from an EMBL/GenBank/DDBJ whole genome shotgun (WGS) entry which is preliminary data.</text>
</comment>
<feature type="region of interest" description="Disordered" evidence="1">
    <location>
        <begin position="362"/>
        <end position="405"/>
    </location>
</feature>
<evidence type="ECO:0000313" key="3">
    <source>
        <dbReference type="Proteomes" id="UP001151760"/>
    </source>
</evidence>
<gene>
    <name evidence="2" type="ORF">Tco_0924695</name>
</gene>
<sequence length="405" mass="46690">MKVEESLNVTFNKSPPPTNLSPLVDDDVGEEEAIERNVRVDNNNNIEDESIEVDEVINIKESKSHLFEQAIGLESFLTLDEPICPRFVTDIYNSFELKRDEDEYPYIEFKLGSFTFELTTTQLSRIFKQLPTLGLTFYTNDWSLTSLNDHSNNRFFTPNPDLVKKTITIPRITQSQLQRDPNKLFQKDLRPELKGWELFIRDNVLCILGNRDHVNACTTYMLYYLSIKKTFDLTTMIILLMNDVKKNSDGHIPFVMILTKLYKYLLQTNPQSIVLLDSFTYHQLVMNPLDIPRKTIKNKGKIVAPSSSSSSSSSNEDEEPSLLILTSRNVGWFWPVFGLPWIDRSTKFEIRLWYSEEHHIERTPSPPLRKKSLSPPNAPSKSTSSRSTYQTTSSSPSESPTLWKS</sequence>
<protein>
    <submittedName>
        <fullName evidence="2">Uncharacterized protein</fullName>
    </submittedName>
</protein>
<evidence type="ECO:0000256" key="1">
    <source>
        <dbReference type="SAM" id="MobiDB-lite"/>
    </source>
</evidence>
<keyword evidence="3" id="KW-1185">Reference proteome</keyword>
<accession>A0ABQ5D7S2</accession>
<evidence type="ECO:0000313" key="2">
    <source>
        <dbReference type="EMBL" id="GJT34276.1"/>
    </source>
</evidence>
<organism evidence="2 3">
    <name type="scientific">Tanacetum coccineum</name>
    <dbReference type="NCBI Taxonomy" id="301880"/>
    <lineage>
        <taxon>Eukaryota</taxon>
        <taxon>Viridiplantae</taxon>
        <taxon>Streptophyta</taxon>
        <taxon>Embryophyta</taxon>
        <taxon>Tracheophyta</taxon>
        <taxon>Spermatophyta</taxon>
        <taxon>Magnoliopsida</taxon>
        <taxon>eudicotyledons</taxon>
        <taxon>Gunneridae</taxon>
        <taxon>Pentapetalae</taxon>
        <taxon>asterids</taxon>
        <taxon>campanulids</taxon>
        <taxon>Asterales</taxon>
        <taxon>Asteraceae</taxon>
        <taxon>Asteroideae</taxon>
        <taxon>Anthemideae</taxon>
        <taxon>Anthemidinae</taxon>
        <taxon>Tanacetum</taxon>
    </lineage>
</organism>
<reference evidence="2" key="2">
    <citation type="submission" date="2022-01" db="EMBL/GenBank/DDBJ databases">
        <authorList>
            <person name="Yamashiro T."/>
            <person name="Shiraishi A."/>
            <person name="Satake H."/>
            <person name="Nakayama K."/>
        </authorList>
    </citation>
    <scope>NUCLEOTIDE SEQUENCE</scope>
</reference>
<dbReference type="EMBL" id="BQNB010014949">
    <property type="protein sequence ID" value="GJT34276.1"/>
    <property type="molecule type" value="Genomic_DNA"/>
</dbReference>
<proteinExistence type="predicted"/>
<name>A0ABQ5D7S2_9ASTR</name>
<feature type="compositionally biased region" description="Low complexity" evidence="1">
    <location>
        <begin position="373"/>
        <end position="405"/>
    </location>
</feature>